<reference evidence="8 9" key="1">
    <citation type="submission" date="2017-07" db="EMBL/GenBank/DDBJ databases">
        <title>Draft Genome Sequences of Select Purple Nonsulfur Bacteria.</title>
        <authorList>
            <person name="Lasarre B."/>
            <person name="Mckinlay J.B."/>
        </authorList>
    </citation>
    <scope>NUCLEOTIDE SEQUENCE [LARGE SCALE GENOMIC DNA]</scope>
    <source>
        <strain evidence="8 9">DSM 5909</strain>
    </source>
</reference>
<comment type="caution">
    <text evidence="8">The sequence shown here is derived from an EMBL/GenBank/DDBJ whole genome shotgun (WGS) entry which is preliminary data.</text>
</comment>
<dbReference type="InterPro" id="IPR011250">
    <property type="entry name" value="OMP/PagP_B-barrel"/>
</dbReference>
<dbReference type="PANTHER" id="PTHR34001:SF3">
    <property type="entry name" value="BLL7405 PROTEIN"/>
    <property type="match status" value="1"/>
</dbReference>
<evidence type="ECO:0000256" key="2">
    <source>
        <dbReference type="ARBA" id="ARBA00022729"/>
    </source>
</evidence>
<dbReference type="Pfam" id="PF13505">
    <property type="entry name" value="OMP_b-brl"/>
    <property type="match status" value="3"/>
</dbReference>
<proteinExistence type="inferred from homology"/>
<evidence type="ECO:0000313" key="9">
    <source>
        <dbReference type="Proteomes" id="UP000249130"/>
    </source>
</evidence>
<feature type="domain" description="Outer membrane protein beta-barrel" evidence="7">
    <location>
        <begin position="554"/>
        <end position="758"/>
    </location>
</feature>
<evidence type="ECO:0000313" key="8">
    <source>
        <dbReference type="EMBL" id="RAI40059.1"/>
    </source>
</evidence>
<gene>
    <name evidence="8" type="ORF">CH341_24565</name>
</gene>
<dbReference type="EMBL" id="NPEX01000252">
    <property type="protein sequence ID" value="RAI40059.1"/>
    <property type="molecule type" value="Genomic_DNA"/>
</dbReference>
<dbReference type="PANTHER" id="PTHR34001">
    <property type="entry name" value="BLL7405 PROTEIN"/>
    <property type="match status" value="1"/>
</dbReference>
<dbReference type="SUPFAM" id="SSF56925">
    <property type="entry name" value="OMPA-like"/>
    <property type="match status" value="3"/>
</dbReference>
<dbReference type="GO" id="GO:0009279">
    <property type="term" value="C:cell outer membrane"/>
    <property type="evidence" value="ECO:0007669"/>
    <property type="project" value="UniProtKB-SubCell"/>
</dbReference>
<keyword evidence="4" id="KW-0998">Cell outer membrane</keyword>
<evidence type="ECO:0000256" key="3">
    <source>
        <dbReference type="ARBA" id="ARBA00023136"/>
    </source>
</evidence>
<dbReference type="InterPro" id="IPR027385">
    <property type="entry name" value="Beta-barrel_OMP"/>
</dbReference>
<dbReference type="InterPro" id="IPR020080">
    <property type="entry name" value="OM_adhesin/peptidase_omptin"/>
</dbReference>
<name>A0A327KML0_9BRAD</name>
<keyword evidence="9" id="KW-1185">Reference proteome</keyword>
<keyword evidence="2 6" id="KW-0732">Signal</keyword>
<evidence type="ECO:0000256" key="1">
    <source>
        <dbReference type="ARBA" id="ARBA00004442"/>
    </source>
</evidence>
<feature type="domain" description="Outer membrane protein beta-barrel" evidence="7">
    <location>
        <begin position="782"/>
        <end position="987"/>
    </location>
</feature>
<dbReference type="OrthoDB" id="7863077at2"/>
<evidence type="ECO:0000256" key="5">
    <source>
        <dbReference type="ARBA" id="ARBA00038306"/>
    </source>
</evidence>
<dbReference type="Proteomes" id="UP000249130">
    <property type="component" value="Unassembled WGS sequence"/>
</dbReference>
<dbReference type="SUPFAM" id="SSF69917">
    <property type="entry name" value="OMPT-like"/>
    <property type="match status" value="1"/>
</dbReference>
<comment type="subcellular location">
    <subcellularLocation>
        <location evidence="1">Cell outer membrane</location>
    </subcellularLocation>
</comment>
<accession>A0A327KML0</accession>
<feature type="signal peptide" evidence="6">
    <location>
        <begin position="1"/>
        <end position="25"/>
    </location>
</feature>
<sequence length="998" mass="105904">MAMRSGLLAGVSLISFVVAAVPAVAADLPAKIPARAPAAPVWSWTGLYIGTHAGNAWDRSEWLSGSGELAALPRFRGTGTSGGAFGGAQIGYNYQTGPWVLGVELEGSVADLDGNARCAMAQAVCNTRIDAMGTLVGRAGWTFDNVLVYGRAGGAYAHAKHIVTAYNADNPAEGDSNRFGWTAGAGVEYAVSPTWSAKLEYDYLHFGTDQVTISSPTESLEIDTRQQIHRVKVGLNRRLDWGLPGLPASGVAGGAGFPVKAVAPSVPAWTVEVGTRVWYSEGRYQKDLMDNVNPGRLNSRLSYNDMTGIAGEAFGRFDHRSGLFVKGNFGAGALTGGTLHDEDFPSEVVYSNTVSDMKDGRMRYASADVGWNVLTGPTGKLGAYVGYRYFHERGNGFGCAQIAADETCAPAVPTRFLGLSETETWRGVALGLNTQVQLTDRVRLEVDGAILPYASRTGYDNHWYRADINPQIESGHGWGGQLEAILSYMITPQWNVGVGGRYWYYTTTDARTQFPGEVSDSPMKYTAERWGGFLQASYMFDSTGGEAATPAPGGVFKAPAAAPPGWSWTGVYVGGHVGAAWGRTEWTTATGTGREVWNDVDGIVAGGQVGADYQMGQWVVGVEGSWSWSDLDGNASCGRIYTCNVHADGLGMLTGRLGWASGNVLLYGKGGVAWLRTDQSMLYNEIPNAYSAKETRTGWTLGSGIEYGLMPNVTAKIEYNWSDFGTKSVAMTDQFGGVIPVDVKQTVQDVRLGVNYRFGQTGTVTPTRAMRPFASLLATGPAMSWTGVYAGLHVGGGHAAETWSNPFGPQVFGDDIGSGGWLAGGQVGYNHQIGSVVLGAEADISAANFDGTNTCFVGLNPAIGGVDCRSQLDALATFTGRAGWAFARNLVYVKGGGAWARESRELNLVGVDGGGVYRTTAGRWGWTVGAGIEHALLPNVSVKLEYDYVSLGDDTASFGLPGGFAAVDNRTVSQDAHVAKLGVNYLFNTPVAPLQAKY</sequence>
<keyword evidence="3" id="KW-0472">Membrane</keyword>
<dbReference type="GO" id="GO:0004190">
    <property type="term" value="F:aspartic-type endopeptidase activity"/>
    <property type="evidence" value="ECO:0007669"/>
    <property type="project" value="InterPro"/>
</dbReference>
<feature type="chain" id="PRO_5016420188" description="Outer membrane protein beta-barrel domain-containing protein" evidence="6">
    <location>
        <begin position="26"/>
        <end position="998"/>
    </location>
</feature>
<evidence type="ECO:0000256" key="6">
    <source>
        <dbReference type="SAM" id="SignalP"/>
    </source>
</evidence>
<dbReference type="InterPro" id="IPR051692">
    <property type="entry name" value="OMP-like"/>
</dbReference>
<dbReference type="Gene3D" id="2.40.128.90">
    <property type="entry name" value="OMPT-like"/>
    <property type="match status" value="1"/>
</dbReference>
<protein>
    <recommendedName>
        <fullName evidence="7">Outer membrane protein beta-barrel domain-containing protein</fullName>
    </recommendedName>
</protein>
<evidence type="ECO:0000259" key="7">
    <source>
        <dbReference type="Pfam" id="PF13505"/>
    </source>
</evidence>
<dbReference type="RefSeq" id="WP_111421646.1">
    <property type="nucleotide sequence ID" value="NZ_NPEX01000252.1"/>
</dbReference>
<comment type="similarity">
    <text evidence="5">Belongs to the Omp25/RopB family.</text>
</comment>
<dbReference type="Gene3D" id="2.40.160.20">
    <property type="match status" value="3"/>
</dbReference>
<dbReference type="AlphaFoldDB" id="A0A327KML0"/>
<dbReference type="InterPro" id="IPR053724">
    <property type="entry name" value="OMP_A26_sf"/>
</dbReference>
<organism evidence="8 9">
    <name type="scientific">Rhodoplanes roseus</name>
    <dbReference type="NCBI Taxonomy" id="29409"/>
    <lineage>
        <taxon>Bacteria</taxon>
        <taxon>Pseudomonadati</taxon>
        <taxon>Pseudomonadota</taxon>
        <taxon>Alphaproteobacteria</taxon>
        <taxon>Hyphomicrobiales</taxon>
        <taxon>Nitrobacteraceae</taxon>
        <taxon>Rhodoplanes</taxon>
    </lineage>
</organism>
<feature type="domain" description="Outer membrane protein beta-barrel" evidence="7">
    <location>
        <begin position="36"/>
        <end position="208"/>
    </location>
</feature>
<evidence type="ECO:0000256" key="4">
    <source>
        <dbReference type="ARBA" id="ARBA00023237"/>
    </source>
</evidence>